<dbReference type="Proteomes" id="UP000243750">
    <property type="component" value="Unassembled WGS sequence"/>
</dbReference>
<evidence type="ECO:0000313" key="12">
    <source>
        <dbReference type="Proteomes" id="UP000243750"/>
    </source>
</evidence>
<sequence length="163" mass="18609">MWYLRYVLGLAMLLAVLPTQAAPPIDKVLVHKAERRLEVISDGQVIEQYRVSLGRQPLGHKQQQGDQRTPEGIYSIDWRHESPQFNLSLHLDYPNLKDRTAAYEQGVDPGGMIMIHGTPIDEEYPEWFFKGLDWTDGCIALNNADMRALWELVPDGTLVEIIP</sequence>
<dbReference type="PANTHER" id="PTHR36699:SF1">
    <property type="entry name" value="L,D-TRANSPEPTIDASE YAFK-RELATED"/>
    <property type="match status" value="1"/>
</dbReference>
<evidence type="ECO:0000259" key="9">
    <source>
        <dbReference type="PROSITE" id="PS52029"/>
    </source>
</evidence>
<evidence type="ECO:0000256" key="6">
    <source>
        <dbReference type="ARBA" id="ARBA00023316"/>
    </source>
</evidence>
<keyword evidence="5 7" id="KW-0573">Peptidoglycan synthesis</keyword>
<evidence type="ECO:0000256" key="1">
    <source>
        <dbReference type="ARBA" id="ARBA00004752"/>
    </source>
</evidence>
<dbReference type="Pfam" id="PF03734">
    <property type="entry name" value="YkuD"/>
    <property type="match status" value="1"/>
</dbReference>
<feature type="chain" id="PRO_5041730167" description="L,D-TPase catalytic domain-containing protein" evidence="8">
    <location>
        <begin position="22"/>
        <end position="163"/>
    </location>
</feature>
<reference evidence="10 12" key="1">
    <citation type="submission" date="2017-09" db="EMBL/GenBank/DDBJ databases">
        <title>Bacterial and phytoplankton interrelationship in Kongsfjorden, an Arctic fjord.</title>
        <authorList>
            <person name="Sinha R."/>
            <person name="Krishnan K."/>
        </authorList>
    </citation>
    <scope>NUCLEOTIDE SEQUENCE [LARGE SCALE GENOMIC DNA]</scope>
    <source>
        <strain evidence="10 12">58</strain>
    </source>
</reference>
<dbReference type="GO" id="GO:0004180">
    <property type="term" value="F:carboxypeptidase activity"/>
    <property type="evidence" value="ECO:0007669"/>
    <property type="project" value="UniProtKB-ARBA"/>
</dbReference>
<keyword evidence="4 7" id="KW-0133">Cell shape</keyword>
<dbReference type="EMBL" id="CP033116">
    <property type="protein sequence ID" value="QFY55935.1"/>
    <property type="molecule type" value="Genomic_DNA"/>
</dbReference>
<evidence type="ECO:0000313" key="11">
    <source>
        <dbReference type="EMBL" id="QFY55935.1"/>
    </source>
</evidence>
<dbReference type="GO" id="GO:0071555">
    <property type="term" value="P:cell wall organization"/>
    <property type="evidence" value="ECO:0007669"/>
    <property type="project" value="UniProtKB-UniRule"/>
</dbReference>
<dbReference type="PROSITE" id="PS52029">
    <property type="entry name" value="LD_TPASE"/>
    <property type="match status" value="1"/>
</dbReference>
<keyword evidence="3" id="KW-0808">Transferase</keyword>
<dbReference type="GO" id="GO:0016740">
    <property type="term" value="F:transferase activity"/>
    <property type="evidence" value="ECO:0007669"/>
    <property type="project" value="UniProtKB-KW"/>
</dbReference>
<feature type="domain" description="L,D-TPase catalytic" evidence="9">
    <location>
        <begin position="26"/>
        <end position="162"/>
    </location>
</feature>
<evidence type="ECO:0000313" key="13">
    <source>
        <dbReference type="Proteomes" id="UP000344571"/>
    </source>
</evidence>
<dbReference type="PANTHER" id="PTHR36699">
    <property type="entry name" value="LD-TRANSPEPTIDASE"/>
    <property type="match status" value="1"/>
</dbReference>
<evidence type="ECO:0000256" key="2">
    <source>
        <dbReference type="ARBA" id="ARBA00005992"/>
    </source>
</evidence>
<dbReference type="InterPro" id="IPR005490">
    <property type="entry name" value="LD_TPept_cat_dom"/>
</dbReference>
<organism evidence="10 12">
    <name type="scientific">Halopseudomonas pelagia</name>
    <dbReference type="NCBI Taxonomy" id="553151"/>
    <lineage>
        <taxon>Bacteria</taxon>
        <taxon>Pseudomonadati</taxon>
        <taxon>Pseudomonadota</taxon>
        <taxon>Gammaproteobacteria</taxon>
        <taxon>Pseudomonadales</taxon>
        <taxon>Pseudomonadaceae</taxon>
        <taxon>Halopseudomonas</taxon>
    </lineage>
</organism>
<accession>A0AA91Z4U0</accession>
<name>A0AA91Z4U0_9GAMM</name>
<dbReference type="SUPFAM" id="SSF141523">
    <property type="entry name" value="L,D-transpeptidase catalytic domain-like"/>
    <property type="match status" value="1"/>
</dbReference>
<dbReference type="EMBL" id="NWMT01000235">
    <property type="protein sequence ID" value="PCC97969.1"/>
    <property type="molecule type" value="Genomic_DNA"/>
</dbReference>
<dbReference type="CDD" id="cd16913">
    <property type="entry name" value="YkuD_like"/>
    <property type="match status" value="1"/>
</dbReference>
<dbReference type="GO" id="GO:0008360">
    <property type="term" value="P:regulation of cell shape"/>
    <property type="evidence" value="ECO:0007669"/>
    <property type="project" value="UniProtKB-UniRule"/>
</dbReference>
<dbReference type="AlphaFoldDB" id="A0AA91Z4U0"/>
<feature type="active site" description="Nucleophile" evidence="7">
    <location>
        <position position="138"/>
    </location>
</feature>
<dbReference type="GO" id="GO:0009252">
    <property type="term" value="P:peptidoglycan biosynthetic process"/>
    <property type="evidence" value="ECO:0007669"/>
    <property type="project" value="UniProtKB-KW"/>
</dbReference>
<reference evidence="11 13" key="2">
    <citation type="submission" date="2018-10" db="EMBL/GenBank/DDBJ databases">
        <title>Complete genome sequence of Pseudomonas pelagia strain Kongs-67.</title>
        <authorList>
            <person name="Sinha R.K."/>
            <person name="Krishnan K."/>
        </authorList>
    </citation>
    <scope>NUCLEOTIDE SEQUENCE [LARGE SCALE GENOMIC DNA]</scope>
    <source>
        <strain evidence="11 13">Kongs-67</strain>
    </source>
</reference>
<keyword evidence="6 7" id="KW-0961">Cell wall biogenesis/degradation</keyword>
<evidence type="ECO:0000256" key="3">
    <source>
        <dbReference type="ARBA" id="ARBA00022679"/>
    </source>
</evidence>
<dbReference type="InterPro" id="IPR038063">
    <property type="entry name" value="Transpep_catalytic_dom"/>
</dbReference>
<feature type="active site" description="Proton donor/acceptor" evidence="7">
    <location>
        <position position="116"/>
    </location>
</feature>
<gene>
    <name evidence="10" type="ORF">CO192_18335</name>
    <name evidence="11" type="ORF">EAO82_05915</name>
</gene>
<evidence type="ECO:0000256" key="5">
    <source>
        <dbReference type="ARBA" id="ARBA00022984"/>
    </source>
</evidence>
<evidence type="ECO:0000256" key="4">
    <source>
        <dbReference type="ARBA" id="ARBA00022960"/>
    </source>
</evidence>
<evidence type="ECO:0000256" key="8">
    <source>
        <dbReference type="SAM" id="SignalP"/>
    </source>
</evidence>
<comment type="pathway">
    <text evidence="1 7">Cell wall biogenesis; peptidoglycan biosynthesis.</text>
</comment>
<proteinExistence type="inferred from homology"/>
<evidence type="ECO:0000313" key="10">
    <source>
        <dbReference type="EMBL" id="PCC97969.1"/>
    </source>
</evidence>
<dbReference type="Proteomes" id="UP000344571">
    <property type="component" value="Chromosome"/>
</dbReference>
<protein>
    <recommendedName>
        <fullName evidence="9">L,D-TPase catalytic domain-containing protein</fullName>
    </recommendedName>
</protein>
<evidence type="ECO:0000256" key="7">
    <source>
        <dbReference type="PROSITE-ProRule" id="PRU01373"/>
    </source>
</evidence>
<keyword evidence="8" id="KW-0732">Signal</keyword>
<feature type="signal peptide" evidence="8">
    <location>
        <begin position="1"/>
        <end position="21"/>
    </location>
</feature>
<keyword evidence="13" id="KW-1185">Reference proteome</keyword>
<dbReference type="Gene3D" id="2.40.440.10">
    <property type="entry name" value="L,D-transpeptidase catalytic domain-like"/>
    <property type="match status" value="1"/>
</dbReference>
<comment type="similarity">
    <text evidence="2">Belongs to the YkuD family.</text>
</comment>